<dbReference type="RefSeq" id="WP_003346661.1">
    <property type="nucleotide sequence ID" value="NZ_ADWW01000001.1"/>
</dbReference>
<dbReference type="AlphaFoldDB" id="I3EBB9"/>
<keyword evidence="2" id="KW-1185">Reference proteome</keyword>
<organism evidence="1 2">
    <name type="scientific">Bacillus methanolicus (strain MGA3 / ATCC 53907)</name>
    <dbReference type="NCBI Taxonomy" id="796606"/>
    <lineage>
        <taxon>Bacteria</taxon>
        <taxon>Bacillati</taxon>
        <taxon>Bacillota</taxon>
        <taxon>Bacilli</taxon>
        <taxon>Bacillales</taxon>
        <taxon>Bacillaceae</taxon>
        <taxon>Bacillus</taxon>
    </lineage>
</organism>
<sequence length="64" mass="7320">MSHPENQAGLLNRNKSKENKESAFLKVLEEVEKETTNNALATQFPEWDLKPPATLVKRRSTKLL</sequence>
<dbReference type="EMBL" id="CP007739">
    <property type="protein sequence ID" value="AIE61470.1"/>
    <property type="molecule type" value="Genomic_DNA"/>
</dbReference>
<dbReference type="KEGG" id="bmet:BMMGA3_15585"/>
<reference evidence="1 2" key="1">
    <citation type="journal article" date="2015" name="BMC Genomics">
        <title>Transcriptome analysis of thermophilic methylotrophic Bacillus methanolicus MGA3 using RNA-sequencing provides detailed insights into its previously uncharted transcriptional landscape.</title>
        <authorList>
            <person name="Irla M."/>
            <person name="Neshat A."/>
            <person name="Brautaset T."/>
            <person name="Ruckert C."/>
            <person name="Kalinowski J."/>
            <person name="Wendisch V.F."/>
        </authorList>
    </citation>
    <scope>NUCLEOTIDE SEQUENCE [LARGE SCALE GENOMIC DNA]</scope>
    <source>
        <strain evidence="2">MGA3 / ATCC 53907</strain>
    </source>
</reference>
<gene>
    <name evidence="1" type="ORF">BMMGA3_15585</name>
</gene>
<protein>
    <submittedName>
        <fullName evidence="1">Uncharacterized protein</fullName>
    </submittedName>
</protein>
<dbReference type="OrthoDB" id="2666368at2"/>
<dbReference type="Proteomes" id="UP000027602">
    <property type="component" value="Chromosome"/>
</dbReference>
<dbReference type="eggNOG" id="ENOG502ZKB6">
    <property type="taxonomic scope" value="Bacteria"/>
</dbReference>
<dbReference type="HOGENOM" id="CLU_2858414_0_0_9"/>
<evidence type="ECO:0000313" key="1">
    <source>
        <dbReference type="EMBL" id="AIE61470.1"/>
    </source>
</evidence>
<name>I3EBB9_BACMM</name>
<evidence type="ECO:0000313" key="2">
    <source>
        <dbReference type="Proteomes" id="UP000027602"/>
    </source>
</evidence>
<proteinExistence type="predicted"/>
<accession>I3EBB9</accession>
<dbReference type="STRING" id="796606.BMMGA3_15585"/>